<evidence type="ECO:0000256" key="10">
    <source>
        <dbReference type="SAM" id="MobiDB-lite"/>
    </source>
</evidence>
<dbReference type="PIRSF" id="PIRSF000524">
    <property type="entry name" value="SPT"/>
    <property type="match status" value="1"/>
</dbReference>
<dbReference type="InterPro" id="IPR000192">
    <property type="entry name" value="Aminotrans_V_dom"/>
</dbReference>
<evidence type="ECO:0000313" key="12">
    <source>
        <dbReference type="EMBL" id="GLQ30707.1"/>
    </source>
</evidence>
<dbReference type="NCBIfam" id="TIGR02326">
    <property type="entry name" value="transamin_PhnW"/>
    <property type="match status" value="1"/>
</dbReference>
<dbReference type="Proteomes" id="UP001161389">
    <property type="component" value="Unassembled WGS sequence"/>
</dbReference>
<evidence type="ECO:0000256" key="8">
    <source>
        <dbReference type="PIRSR" id="PIRSR000524-1"/>
    </source>
</evidence>
<evidence type="ECO:0000259" key="11">
    <source>
        <dbReference type="Pfam" id="PF00266"/>
    </source>
</evidence>
<dbReference type="SUPFAM" id="SSF53383">
    <property type="entry name" value="PLP-dependent transferases"/>
    <property type="match status" value="1"/>
</dbReference>
<organism evidence="12 13">
    <name type="scientific">Litoribrevibacter albus</name>
    <dbReference type="NCBI Taxonomy" id="1473156"/>
    <lineage>
        <taxon>Bacteria</taxon>
        <taxon>Pseudomonadati</taxon>
        <taxon>Pseudomonadota</taxon>
        <taxon>Gammaproteobacteria</taxon>
        <taxon>Oceanospirillales</taxon>
        <taxon>Oceanospirillaceae</taxon>
        <taxon>Litoribrevibacter</taxon>
    </lineage>
</organism>
<name>A0AA37S9U5_9GAMM</name>
<keyword evidence="13" id="KW-1185">Reference proteome</keyword>
<reference evidence="12" key="1">
    <citation type="journal article" date="2014" name="Int. J. Syst. Evol. Microbiol.">
        <title>Complete genome sequence of Corynebacterium casei LMG S-19264T (=DSM 44701T), isolated from a smear-ripened cheese.</title>
        <authorList>
            <consortium name="US DOE Joint Genome Institute (JGI-PGF)"/>
            <person name="Walter F."/>
            <person name="Albersmeier A."/>
            <person name="Kalinowski J."/>
            <person name="Ruckert C."/>
        </authorList>
    </citation>
    <scope>NUCLEOTIDE SEQUENCE</scope>
    <source>
        <strain evidence="12">NBRC 110071</strain>
    </source>
</reference>
<dbReference type="InterPro" id="IPR012703">
    <property type="entry name" value="NH2EtPonate_pyrv_transaminase"/>
</dbReference>
<dbReference type="NCBIfam" id="NF010006">
    <property type="entry name" value="PRK13479.1"/>
    <property type="match status" value="1"/>
</dbReference>
<dbReference type="Pfam" id="PF00266">
    <property type="entry name" value="Aminotran_5"/>
    <property type="match status" value="1"/>
</dbReference>
<dbReference type="InterPro" id="IPR015421">
    <property type="entry name" value="PyrdxlP-dep_Trfase_major"/>
</dbReference>
<feature type="region of interest" description="Disordered" evidence="10">
    <location>
        <begin position="1"/>
        <end position="20"/>
    </location>
</feature>
<sequence>MDYVTNNPSSEENTTENPYLLLTPGPLSTSPTVRQAMMKDWCTWDKDYNDLVQGIRSRLVSLALPKHSERQAEFTSVLMQGSGSASVESVIGSVIGNDDKLLVLANGAYGKRIGQIASVLRIEHKLWDFGEADTIDLDALKTLLEEDRLLNADKPFTHVAVVHCETTTGRLNPIEAIAPIVKASNCSFIVDAMSSFGGIPMDVADLNIDFLISSANKCIQGVPGFGFVIANRQKLEASTGNARSLALDLYDQWKGMEDGGGKWRFTSPTHTVRAFDQALSELEEEGGIAARYARYQENHDVLVAGMRKLGFQTLLEDAAQSPFITTFFNPDHPSYHFNEFYARLKANGFVIYPGKVSDADCFRIGNIGHVFPQDMARLIDVIEHQRYWLEDNTTATSSLEQTAIA</sequence>
<keyword evidence="2 7" id="KW-0032">Aminotransferase</keyword>
<dbReference type="Gene3D" id="3.90.1150.10">
    <property type="entry name" value="Aspartate Aminotransferase, domain 1"/>
    <property type="match status" value="1"/>
</dbReference>
<evidence type="ECO:0000256" key="5">
    <source>
        <dbReference type="ARBA" id="ARBA00023317"/>
    </source>
</evidence>
<comment type="caution">
    <text evidence="12">The sequence shown here is derived from an EMBL/GenBank/DDBJ whole genome shotgun (WGS) entry which is preliminary data.</text>
</comment>
<gene>
    <name evidence="7 12" type="primary">phnW</name>
    <name evidence="12" type="ORF">GCM10007876_11860</name>
</gene>
<comment type="similarity">
    <text evidence="7">Belongs to the class-V pyridoxal-phosphate-dependent aminotransferase family. PhnW subfamily.</text>
</comment>
<proteinExistence type="inferred from homology"/>
<dbReference type="InterPro" id="IPR015424">
    <property type="entry name" value="PyrdxlP-dep_Trfase"/>
</dbReference>
<dbReference type="InterPro" id="IPR015422">
    <property type="entry name" value="PyrdxlP-dep_Trfase_small"/>
</dbReference>
<evidence type="ECO:0000256" key="1">
    <source>
        <dbReference type="ARBA" id="ARBA00001933"/>
    </source>
</evidence>
<evidence type="ECO:0000256" key="4">
    <source>
        <dbReference type="ARBA" id="ARBA00022898"/>
    </source>
</evidence>
<comment type="subunit">
    <text evidence="7">Homodimer.</text>
</comment>
<evidence type="ECO:0000256" key="7">
    <source>
        <dbReference type="HAMAP-Rule" id="MF_01376"/>
    </source>
</evidence>
<protein>
    <recommendedName>
        <fullName evidence="7">2-aminoethylphosphonate--pyruvate transaminase</fullName>
        <ecNumber evidence="7">2.6.1.37</ecNumber>
    </recommendedName>
    <alternativeName>
        <fullName evidence="7">2-aminoethylphosphonate aminotransferase</fullName>
    </alternativeName>
    <alternativeName>
        <fullName evidence="7">AEP transaminase</fullName>
        <shortName evidence="7">AEPT</shortName>
    </alternativeName>
</protein>
<comment type="function">
    <text evidence="7">Involved in phosphonate degradation.</text>
</comment>
<dbReference type="PANTHER" id="PTHR42778">
    <property type="entry name" value="2-AMINOETHYLPHOSPHONATE--PYRUVATE TRANSAMINASE"/>
    <property type="match status" value="1"/>
</dbReference>
<accession>A0AA37S9U5</accession>
<dbReference type="EC" id="2.6.1.37" evidence="7"/>
<evidence type="ECO:0000313" key="13">
    <source>
        <dbReference type="Proteomes" id="UP001161389"/>
    </source>
</evidence>
<dbReference type="GO" id="GO:0047304">
    <property type="term" value="F:2-aminoethylphosphonate-pyruvate transaminase activity"/>
    <property type="evidence" value="ECO:0007669"/>
    <property type="project" value="UniProtKB-UniRule"/>
</dbReference>
<keyword evidence="4 7" id="KW-0663">Pyridoxal phosphate</keyword>
<comment type="catalytic activity">
    <reaction evidence="6 7">
        <text>(2-aminoethyl)phosphonate + pyruvate = phosphonoacetaldehyde + L-alanine</text>
        <dbReference type="Rhea" id="RHEA:17021"/>
        <dbReference type="ChEBI" id="CHEBI:15361"/>
        <dbReference type="ChEBI" id="CHEBI:57418"/>
        <dbReference type="ChEBI" id="CHEBI:57972"/>
        <dbReference type="ChEBI" id="CHEBI:58383"/>
        <dbReference type="EC" id="2.6.1.37"/>
    </reaction>
</comment>
<dbReference type="Gene3D" id="3.40.640.10">
    <property type="entry name" value="Type I PLP-dependent aspartate aminotransferase-like (Major domain)"/>
    <property type="match status" value="1"/>
</dbReference>
<dbReference type="EMBL" id="BSNM01000009">
    <property type="protein sequence ID" value="GLQ30707.1"/>
    <property type="molecule type" value="Genomic_DNA"/>
</dbReference>
<dbReference type="HAMAP" id="MF_01376">
    <property type="entry name" value="PhnW_aminotrans_5"/>
    <property type="match status" value="1"/>
</dbReference>
<dbReference type="PANTHER" id="PTHR42778:SF1">
    <property type="entry name" value="2-AMINOETHYLPHOSPHONATE--PYRUVATE TRANSAMINASE"/>
    <property type="match status" value="1"/>
</dbReference>
<evidence type="ECO:0000256" key="3">
    <source>
        <dbReference type="ARBA" id="ARBA00022679"/>
    </source>
</evidence>
<evidence type="ECO:0000256" key="6">
    <source>
        <dbReference type="ARBA" id="ARBA00049460"/>
    </source>
</evidence>
<feature type="domain" description="Aminotransferase class V" evidence="11">
    <location>
        <begin position="86"/>
        <end position="330"/>
    </location>
</feature>
<feature type="modified residue" description="N6-(pyridoxal phosphate)lysine" evidence="7 9">
    <location>
        <position position="217"/>
    </location>
</feature>
<dbReference type="RefSeq" id="WP_284379941.1">
    <property type="nucleotide sequence ID" value="NZ_BSNM01000009.1"/>
</dbReference>
<evidence type="ECO:0000256" key="9">
    <source>
        <dbReference type="PIRSR" id="PIRSR000524-50"/>
    </source>
</evidence>
<comment type="cofactor">
    <cofactor evidence="1 7 9">
        <name>pyridoxal 5'-phosphate</name>
        <dbReference type="ChEBI" id="CHEBI:597326"/>
    </cofactor>
</comment>
<reference evidence="12" key="2">
    <citation type="submission" date="2023-01" db="EMBL/GenBank/DDBJ databases">
        <title>Draft genome sequence of Litoribrevibacter albus strain NBRC 110071.</title>
        <authorList>
            <person name="Sun Q."/>
            <person name="Mori K."/>
        </authorList>
    </citation>
    <scope>NUCLEOTIDE SEQUENCE</scope>
    <source>
        <strain evidence="12">NBRC 110071</strain>
    </source>
</reference>
<dbReference type="AlphaFoldDB" id="A0AA37S9U5"/>
<keyword evidence="3 7" id="KW-0808">Transferase</keyword>
<dbReference type="InterPro" id="IPR024169">
    <property type="entry name" value="SP_NH2Trfase/AEP_transaminase"/>
</dbReference>
<dbReference type="NCBIfam" id="TIGR03301">
    <property type="entry name" value="PhnW-AepZ"/>
    <property type="match status" value="1"/>
</dbReference>
<dbReference type="GO" id="GO:0019700">
    <property type="term" value="P:organic phosphonate catabolic process"/>
    <property type="evidence" value="ECO:0007669"/>
    <property type="project" value="UniProtKB-UniRule"/>
</dbReference>
<feature type="binding site" evidence="8">
    <location>
        <position position="363"/>
    </location>
    <ligand>
        <name>substrate</name>
    </ligand>
</feature>
<evidence type="ECO:0000256" key="2">
    <source>
        <dbReference type="ARBA" id="ARBA00022576"/>
    </source>
</evidence>
<keyword evidence="5 7" id="KW-0670">Pyruvate</keyword>